<evidence type="ECO:0000313" key="3">
    <source>
        <dbReference type="Proteomes" id="UP000050761"/>
    </source>
</evidence>
<evidence type="ECO:0000256" key="1">
    <source>
        <dbReference type="SAM" id="MobiDB-lite"/>
    </source>
</evidence>
<reference evidence="4" key="2">
    <citation type="submission" date="2019-09" db="UniProtKB">
        <authorList>
            <consortium name="WormBaseParasite"/>
        </authorList>
    </citation>
    <scope>IDENTIFICATION</scope>
</reference>
<dbReference type="OrthoDB" id="5910114at2759"/>
<dbReference type="EMBL" id="UZAH01039934">
    <property type="protein sequence ID" value="VDP57479.1"/>
    <property type="molecule type" value="Genomic_DNA"/>
</dbReference>
<dbReference type="WBParaSite" id="HPBE_0002641501-mRNA-1">
    <property type="protein sequence ID" value="HPBE_0002641501-mRNA-1"/>
    <property type="gene ID" value="HPBE_0002641501"/>
</dbReference>
<dbReference type="Proteomes" id="UP000050761">
    <property type="component" value="Unassembled WGS sequence"/>
</dbReference>
<feature type="region of interest" description="Disordered" evidence="1">
    <location>
        <begin position="1"/>
        <end position="56"/>
    </location>
</feature>
<proteinExistence type="predicted"/>
<sequence>MHPKPSPAAPAQEPAHQLTSAPPQGRSSRTDQRAERTNPQERPEREQDQSQSRDMGTVEELTASQFRTVFNYIVSNNVLRDLLKHLELPPRKTTQVRKFEVLETESLQYVSVVTAHATRMIKVLQAYQMLQAFHYRVTPHSEEDTDYTYLMRANTPETLDSCSY</sequence>
<dbReference type="AlphaFoldDB" id="A0A183GUP5"/>
<feature type="compositionally biased region" description="Polar residues" evidence="1">
    <location>
        <begin position="17"/>
        <end position="27"/>
    </location>
</feature>
<protein>
    <submittedName>
        <fullName evidence="4">Pyrin domain-containing protein</fullName>
    </submittedName>
</protein>
<feature type="compositionally biased region" description="Basic and acidic residues" evidence="1">
    <location>
        <begin position="28"/>
        <end position="48"/>
    </location>
</feature>
<organism evidence="3 4">
    <name type="scientific">Heligmosomoides polygyrus</name>
    <name type="common">Parasitic roundworm</name>
    <dbReference type="NCBI Taxonomy" id="6339"/>
    <lineage>
        <taxon>Eukaryota</taxon>
        <taxon>Metazoa</taxon>
        <taxon>Ecdysozoa</taxon>
        <taxon>Nematoda</taxon>
        <taxon>Chromadorea</taxon>
        <taxon>Rhabditida</taxon>
        <taxon>Rhabditina</taxon>
        <taxon>Rhabditomorpha</taxon>
        <taxon>Strongyloidea</taxon>
        <taxon>Heligmosomidae</taxon>
        <taxon>Heligmosomoides</taxon>
    </lineage>
</organism>
<gene>
    <name evidence="2" type="ORF">HPBE_LOCUS26414</name>
</gene>
<name>A0A183GUP5_HELPZ</name>
<accession>A0A3P8IJN1</accession>
<evidence type="ECO:0000313" key="4">
    <source>
        <dbReference type="WBParaSite" id="HPBE_0002641501-mRNA-1"/>
    </source>
</evidence>
<accession>A0A183GUP5</accession>
<evidence type="ECO:0000313" key="2">
    <source>
        <dbReference type="EMBL" id="VDP57479.1"/>
    </source>
</evidence>
<reference evidence="2 3" key="1">
    <citation type="submission" date="2018-11" db="EMBL/GenBank/DDBJ databases">
        <authorList>
            <consortium name="Pathogen Informatics"/>
        </authorList>
    </citation>
    <scope>NUCLEOTIDE SEQUENCE [LARGE SCALE GENOMIC DNA]</scope>
</reference>
<keyword evidence="3" id="KW-1185">Reference proteome</keyword>